<proteinExistence type="predicted"/>
<dbReference type="Proteomes" id="UP000784294">
    <property type="component" value="Unassembled WGS sequence"/>
</dbReference>
<accession>A0A3S5BWV6</accession>
<dbReference type="EMBL" id="CAAALY010055186">
    <property type="protein sequence ID" value="VEL22201.1"/>
    <property type="molecule type" value="Genomic_DNA"/>
</dbReference>
<evidence type="ECO:0000313" key="2">
    <source>
        <dbReference type="Proteomes" id="UP000784294"/>
    </source>
</evidence>
<gene>
    <name evidence="1" type="ORF">PXEA_LOCUS15641</name>
</gene>
<keyword evidence="2" id="KW-1185">Reference proteome</keyword>
<reference evidence="1" key="1">
    <citation type="submission" date="2018-11" db="EMBL/GenBank/DDBJ databases">
        <authorList>
            <consortium name="Pathogen Informatics"/>
        </authorList>
    </citation>
    <scope>NUCLEOTIDE SEQUENCE</scope>
</reference>
<organism evidence="1 2">
    <name type="scientific">Protopolystoma xenopodis</name>
    <dbReference type="NCBI Taxonomy" id="117903"/>
    <lineage>
        <taxon>Eukaryota</taxon>
        <taxon>Metazoa</taxon>
        <taxon>Spiralia</taxon>
        <taxon>Lophotrochozoa</taxon>
        <taxon>Platyhelminthes</taxon>
        <taxon>Monogenea</taxon>
        <taxon>Polyopisthocotylea</taxon>
        <taxon>Polystomatidea</taxon>
        <taxon>Polystomatidae</taxon>
        <taxon>Protopolystoma</taxon>
    </lineage>
</organism>
<evidence type="ECO:0000313" key="1">
    <source>
        <dbReference type="EMBL" id="VEL22201.1"/>
    </source>
</evidence>
<comment type="caution">
    <text evidence="1">The sequence shown here is derived from an EMBL/GenBank/DDBJ whole genome shotgun (WGS) entry which is preliminary data.</text>
</comment>
<name>A0A3S5BWV6_9PLAT</name>
<protein>
    <submittedName>
        <fullName evidence="1">Uncharacterized protein</fullName>
    </submittedName>
</protein>
<dbReference type="AlphaFoldDB" id="A0A3S5BWV6"/>
<sequence>MLALRVLPHDRPSSCKTSSCLRPSAEGSLKRLVKGKLHLFGSSPSFPETRLPIVAPPTRLSLPSTSHVTMRSKNVNEAVIALEHFPTDSVSNQVLAGWGDNDETESILLSARRDCPL</sequence>